<keyword evidence="6 7" id="KW-0472">Membrane</keyword>
<evidence type="ECO:0000256" key="7">
    <source>
        <dbReference type="RuleBase" id="RU363032"/>
    </source>
</evidence>
<feature type="transmembrane region" description="Helical" evidence="7">
    <location>
        <begin position="20"/>
        <end position="39"/>
    </location>
</feature>
<dbReference type="PANTHER" id="PTHR43744:SF1">
    <property type="entry name" value="BINDING-PROTEIN-DEPENDENT TRANSPORT SYSTEMS INNER MEMBRANE COMPONENT"/>
    <property type="match status" value="1"/>
</dbReference>
<reference evidence="9 10" key="2">
    <citation type="journal article" date="2013" name="PLoS ONE">
        <title>INDIGO - INtegrated Data Warehouse of MIcrobial GenOmes with Examples from the Red Sea Extremophiles.</title>
        <authorList>
            <person name="Alam I."/>
            <person name="Antunes A."/>
            <person name="Kamau A.A."/>
            <person name="Ba Alawi W."/>
            <person name="Kalkatawi M."/>
            <person name="Stingl U."/>
            <person name="Bajic V.B."/>
        </authorList>
    </citation>
    <scope>NUCLEOTIDE SEQUENCE [LARGE SCALE GENOMIC DNA]</scope>
    <source>
        <strain evidence="9 10">SSD-17B</strain>
    </source>
</reference>
<feature type="transmembrane region" description="Helical" evidence="7">
    <location>
        <begin position="198"/>
        <end position="219"/>
    </location>
</feature>
<comment type="subcellular location">
    <subcellularLocation>
        <location evidence="1 7">Cell membrane</location>
        <topology evidence="1 7">Multi-pass membrane protein</topology>
    </subcellularLocation>
</comment>
<dbReference type="SUPFAM" id="SSF161098">
    <property type="entry name" value="MetI-like"/>
    <property type="match status" value="1"/>
</dbReference>
<protein>
    <submittedName>
        <fullName evidence="9">Binding-protein-dependent transport systems inner membrane component</fullName>
    </submittedName>
</protein>
<evidence type="ECO:0000256" key="2">
    <source>
        <dbReference type="ARBA" id="ARBA00022448"/>
    </source>
</evidence>
<feature type="transmembrane region" description="Helical" evidence="7">
    <location>
        <begin position="121"/>
        <end position="142"/>
    </location>
</feature>
<comment type="caution">
    <text evidence="9">The sequence shown here is derived from an EMBL/GenBank/DDBJ whole genome shotgun (WGS) entry which is preliminary data.</text>
</comment>
<dbReference type="GO" id="GO:0055085">
    <property type="term" value="P:transmembrane transport"/>
    <property type="evidence" value="ECO:0007669"/>
    <property type="project" value="InterPro"/>
</dbReference>
<evidence type="ECO:0000313" key="10">
    <source>
        <dbReference type="Proteomes" id="UP000005707"/>
    </source>
</evidence>
<dbReference type="Gene3D" id="1.10.3720.10">
    <property type="entry name" value="MetI-like"/>
    <property type="match status" value="1"/>
</dbReference>
<dbReference type="CDD" id="cd06261">
    <property type="entry name" value="TM_PBP2"/>
    <property type="match status" value="1"/>
</dbReference>
<dbReference type="AlphaFoldDB" id="U2FPU8"/>
<keyword evidence="5 7" id="KW-1133">Transmembrane helix</keyword>
<proteinExistence type="inferred from homology"/>
<keyword evidence="4 7" id="KW-0812">Transmembrane</keyword>
<evidence type="ECO:0000256" key="5">
    <source>
        <dbReference type="ARBA" id="ARBA00022989"/>
    </source>
</evidence>
<sequence>MSIQNIMFNPKKYHKSQMKFHMILLPLSIFMSLPIVYIVNHAFKPFTELFAYPPRFLVRDATFENFRLLFNFSAESGIPMSRYIYNSVLITFLIVVFTVFFSSVSAFALSKLNFKGKSTMFKINTYALMFVPIAVAIPRYLIIVEMGIFNTIWAHIIPMLAMPVGLFLVKQFMDQVPDELIEAAIVDGASNWKIYTKIMLPLTKSALVTVAVLAFQASWMNTEASNIFVDKEALRTLPFYLNTLTQTSGNIVASTGVAAAASLIMFLPNFIIFLFLQSKVMESMAQSGIK</sequence>
<feature type="transmembrane region" description="Helical" evidence="7">
    <location>
        <begin position="83"/>
        <end position="109"/>
    </location>
</feature>
<evidence type="ECO:0000313" key="9">
    <source>
        <dbReference type="EMBL" id="ERJ13064.1"/>
    </source>
</evidence>
<evidence type="ECO:0000256" key="1">
    <source>
        <dbReference type="ARBA" id="ARBA00004651"/>
    </source>
</evidence>
<name>U2FPU8_9MOLU</name>
<evidence type="ECO:0000256" key="3">
    <source>
        <dbReference type="ARBA" id="ARBA00022475"/>
    </source>
</evidence>
<dbReference type="PANTHER" id="PTHR43744">
    <property type="entry name" value="ABC TRANSPORTER PERMEASE PROTEIN MG189-RELATED-RELATED"/>
    <property type="match status" value="1"/>
</dbReference>
<dbReference type="Proteomes" id="UP000005707">
    <property type="component" value="Unassembled WGS sequence"/>
</dbReference>
<accession>U2FPU8</accession>
<evidence type="ECO:0000259" key="8">
    <source>
        <dbReference type="PROSITE" id="PS50928"/>
    </source>
</evidence>
<keyword evidence="10" id="KW-1185">Reference proteome</keyword>
<reference evidence="9 10" key="1">
    <citation type="journal article" date="2011" name="J. Bacteriol.">
        <title>Genome sequence of Haloplasma contractile, an unusual contractile bacterium from a deep-sea anoxic brine lake.</title>
        <authorList>
            <person name="Antunes A."/>
            <person name="Alam I."/>
            <person name="El Dorry H."/>
            <person name="Siam R."/>
            <person name="Robertson A."/>
            <person name="Bajic V.B."/>
            <person name="Stingl U."/>
        </authorList>
    </citation>
    <scope>NUCLEOTIDE SEQUENCE [LARGE SCALE GENOMIC DNA]</scope>
    <source>
        <strain evidence="9 10">SSD-17B</strain>
    </source>
</reference>
<keyword evidence="2 7" id="KW-0813">Transport</keyword>
<dbReference type="InterPro" id="IPR035906">
    <property type="entry name" value="MetI-like_sf"/>
</dbReference>
<feature type="transmembrane region" description="Helical" evidence="7">
    <location>
        <begin position="251"/>
        <end position="276"/>
    </location>
</feature>
<feature type="domain" description="ABC transmembrane type-1" evidence="8">
    <location>
        <begin position="84"/>
        <end position="276"/>
    </location>
</feature>
<dbReference type="InterPro" id="IPR000515">
    <property type="entry name" value="MetI-like"/>
</dbReference>
<evidence type="ECO:0000256" key="4">
    <source>
        <dbReference type="ARBA" id="ARBA00022692"/>
    </source>
</evidence>
<dbReference type="eggNOG" id="COG0395">
    <property type="taxonomic scope" value="Bacteria"/>
</dbReference>
<gene>
    <name evidence="9" type="ORF">HLPCO_000673</name>
</gene>
<dbReference type="GO" id="GO:0005886">
    <property type="term" value="C:plasma membrane"/>
    <property type="evidence" value="ECO:0007669"/>
    <property type="project" value="UniProtKB-SubCell"/>
</dbReference>
<dbReference type="InParanoid" id="U2FPU8"/>
<dbReference type="STRING" id="1033810.HLPCO_000673"/>
<dbReference type="PROSITE" id="PS50928">
    <property type="entry name" value="ABC_TM1"/>
    <property type="match status" value="1"/>
</dbReference>
<dbReference type="Pfam" id="PF00528">
    <property type="entry name" value="BPD_transp_1"/>
    <property type="match status" value="1"/>
</dbReference>
<keyword evidence="3" id="KW-1003">Cell membrane</keyword>
<dbReference type="OrthoDB" id="9787837at2"/>
<comment type="similarity">
    <text evidence="7">Belongs to the binding-protein-dependent transport system permease family.</text>
</comment>
<organism evidence="9 10">
    <name type="scientific">Haloplasma contractile SSD-17B</name>
    <dbReference type="NCBI Taxonomy" id="1033810"/>
    <lineage>
        <taxon>Bacteria</taxon>
        <taxon>Bacillati</taxon>
        <taxon>Mycoplasmatota</taxon>
        <taxon>Mollicutes</taxon>
        <taxon>Haloplasmatales</taxon>
        <taxon>Haloplasmataceae</taxon>
        <taxon>Haloplasma</taxon>
    </lineage>
</organism>
<dbReference type="EMBL" id="AFNU02000002">
    <property type="protein sequence ID" value="ERJ13064.1"/>
    <property type="molecule type" value="Genomic_DNA"/>
</dbReference>
<dbReference type="RefSeq" id="WP_008826926.1">
    <property type="nucleotide sequence ID" value="NZ_AFNU02000002.1"/>
</dbReference>
<evidence type="ECO:0000256" key="6">
    <source>
        <dbReference type="ARBA" id="ARBA00023136"/>
    </source>
</evidence>
<feature type="transmembrane region" description="Helical" evidence="7">
    <location>
        <begin position="148"/>
        <end position="169"/>
    </location>
</feature>